<dbReference type="InterPro" id="IPR008928">
    <property type="entry name" value="6-hairpin_glycosidase_sf"/>
</dbReference>
<feature type="compositionally biased region" description="Basic and acidic residues" evidence="1">
    <location>
        <begin position="1"/>
        <end position="12"/>
    </location>
</feature>
<evidence type="ECO:0000313" key="4">
    <source>
        <dbReference type="Proteomes" id="UP000236311"/>
    </source>
</evidence>
<dbReference type="Proteomes" id="UP000236311">
    <property type="component" value="Unassembled WGS sequence"/>
</dbReference>
<feature type="region of interest" description="Disordered" evidence="1">
    <location>
        <begin position="1"/>
        <end position="33"/>
    </location>
</feature>
<dbReference type="EMBL" id="OFSM01000022">
    <property type="protein sequence ID" value="SOY31155.1"/>
    <property type="molecule type" value="Genomic_DNA"/>
</dbReference>
<evidence type="ECO:0000256" key="1">
    <source>
        <dbReference type="SAM" id="MobiDB-lite"/>
    </source>
</evidence>
<evidence type="ECO:0000259" key="2">
    <source>
        <dbReference type="Pfam" id="PF22124"/>
    </source>
</evidence>
<protein>
    <recommendedName>
        <fullName evidence="2">Glycosyl hydrolase family 95 catalytic domain-containing protein</fullName>
    </recommendedName>
</protein>
<dbReference type="InterPro" id="IPR012341">
    <property type="entry name" value="6hp_glycosidase-like_sf"/>
</dbReference>
<dbReference type="RefSeq" id="WP_103241157.1">
    <property type="nucleotide sequence ID" value="NZ_JANJZD010000032.1"/>
</dbReference>
<dbReference type="InterPro" id="IPR054363">
    <property type="entry name" value="GH95_cat"/>
</dbReference>
<feature type="domain" description="Glycosyl hydrolase family 95 catalytic" evidence="2">
    <location>
        <begin position="491"/>
        <end position="606"/>
    </location>
</feature>
<proteinExistence type="predicted"/>
<dbReference type="AlphaFoldDB" id="A0A2K4ZL39"/>
<evidence type="ECO:0000313" key="3">
    <source>
        <dbReference type="EMBL" id="SOY31155.1"/>
    </source>
</evidence>
<sequence>MTIEENAKEKRTGNLHYKGIGNLSSQENHSEYGVLPEDGMPVGNGRMGTLVWLTPNALHMQINRVDVFGMDSSSRSVRGTDSDYSGGCAFLDMELSSADQPVFGENTEQTLSIEKGQLHIVGNEVEILCYGDMEEDFLVLEIKDFRKMPHRISAHLRALRFQSQYAVGCNNRNYTHPALYRDGNISYSKQVKQLASTVLEKEDQKIALRQIFREGSFYCSSLVEVTAPNSQVFTWHRNPTETVLEALPRENSTETPAKTVFIITSYATLEEDKTFDLIPTEERCADMEVLRICNEQWWKEFWKRAPYLSFSGENGRGEQITEDINYFFYIMAITSRGKYMPRYGGLLFSTGGDFKMWGSQYWWHNASCYYAALISTGFTELAEAFISHMENWRNACEKAAVQQWGTKGLWIPETTWFNGPEEIPAELQEEFIALYTCKRKWEERSEAFKKFAEGRNSFDTRYSYISHRADGYAERGFGVFGYVSHIFSTTAKIAYWMWKCFLILDDREWLREKAYPFIRGAAELYVNLPLIAEGKDGNLHVEHCNNHEAVWDCMDAVSEMTAMHGILPVAIKAAEFLETDKERILVWRKFLNRLAPIPTSAEKGALVTGEEKDECWASARSKGQYGSANCEHISDPVTLYDYCTPETEDEEIRKLGSNTMNMIKRHYGYGSKVRVNTLDMCVDAVSRSNDPHAMGAFVAAMHDLDSYEKDFTDLKGCAYTKILANRMTLREGPQAPDVQRLGHITSAMANAVCQGYPKAPGEEPVLYLFSSLPEKWDAQIRLHTVGGWQAEARAAAGKCTEAVLTGGRNPLRIRNPWGESPVLLVNESGEDIQEGKYLTVRSDCRITPADTDDSVNKTCISR</sequence>
<dbReference type="SUPFAM" id="SSF48208">
    <property type="entry name" value="Six-hairpin glycosidases"/>
    <property type="match status" value="1"/>
</dbReference>
<keyword evidence="4" id="KW-1185">Reference proteome</keyword>
<gene>
    <name evidence="3" type="ORF">AMURIS_03890</name>
</gene>
<accession>A0A2K4ZL39</accession>
<reference evidence="3 4" key="1">
    <citation type="submission" date="2018-01" db="EMBL/GenBank/DDBJ databases">
        <authorList>
            <person name="Gaut B.S."/>
            <person name="Morton B.R."/>
            <person name="Clegg M.T."/>
            <person name="Duvall M.R."/>
        </authorList>
    </citation>
    <scope>NUCLEOTIDE SEQUENCE [LARGE SCALE GENOMIC DNA]</scope>
    <source>
        <strain evidence="3">GP69</strain>
    </source>
</reference>
<organism evidence="3 4">
    <name type="scientific">Acetatifactor muris</name>
    <dbReference type="NCBI Taxonomy" id="879566"/>
    <lineage>
        <taxon>Bacteria</taxon>
        <taxon>Bacillati</taxon>
        <taxon>Bacillota</taxon>
        <taxon>Clostridia</taxon>
        <taxon>Lachnospirales</taxon>
        <taxon>Lachnospiraceae</taxon>
        <taxon>Acetatifactor</taxon>
    </lineage>
</organism>
<dbReference type="Gene3D" id="1.50.10.10">
    <property type="match status" value="1"/>
</dbReference>
<dbReference type="GO" id="GO:0005975">
    <property type="term" value="P:carbohydrate metabolic process"/>
    <property type="evidence" value="ECO:0007669"/>
    <property type="project" value="InterPro"/>
</dbReference>
<dbReference type="OrthoDB" id="9802600at2"/>
<name>A0A2K4ZL39_9FIRM</name>
<dbReference type="Pfam" id="PF22124">
    <property type="entry name" value="Glyco_hydro_95_cat"/>
    <property type="match status" value="1"/>
</dbReference>